<protein>
    <submittedName>
        <fullName evidence="3">Uncharacterized protein</fullName>
    </submittedName>
</protein>
<dbReference type="HOGENOM" id="CLU_672320_0_0_9"/>
<keyword evidence="2" id="KW-1133">Transmembrane helix</keyword>
<reference evidence="3 4" key="1">
    <citation type="submission" date="2014-11" db="EMBL/GenBank/DDBJ databases">
        <title>Complete genome sequence and analysis of Lactobacillus hokkaidonensis LOOC260T.</title>
        <authorList>
            <person name="Tanizawa Y."/>
            <person name="Tohno M."/>
            <person name="Kaminuma E."/>
            <person name="Nakamura Y."/>
            <person name="Arita M."/>
        </authorList>
    </citation>
    <scope>NUCLEOTIDE SEQUENCE [LARGE SCALE GENOMIC DNA]</scope>
    <source>
        <strain evidence="3 4">LOOC260</strain>
    </source>
</reference>
<organism evidence="3 4">
    <name type="scientific">Paucilactobacillus hokkaidonensis JCM 18461</name>
    <dbReference type="NCBI Taxonomy" id="1291742"/>
    <lineage>
        <taxon>Bacteria</taxon>
        <taxon>Bacillati</taxon>
        <taxon>Bacillota</taxon>
        <taxon>Bacilli</taxon>
        <taxon>Lactobacillales</taxon>
        <taxon>Lactobacillaceae</taxon>
        <taxon>Paucilactobacillus</taxon>
    </lineage>
</organism>
<name>A0A0A1GYV2_9LACO</name>
<proteinExistence type="predicted"/>
<evidence type="ECO:0000256" key="2">
    <source>
        <dbReference type="SAM" id="Phobius"/>
    </source>
</evidence>
<keyword evidence="1" id="KW-0175">Coiled coil</keyword>
<dbReference type="AlphaFoldDB" id="A0A0A1GYV2"/>
<gene>
    <name evidence="3" type="ORF">LOOC260_116710</name>
</gene>
<feature type="transmembrane region" description="Helical" evidence="2">
    <location>
        <begin position="112"/>
        <end position="139"/>
    </location>
</feature>
<feature type="coiled-coil region" evidence="1">
    <location>
        <begin position="14"/>
        <end position="48"/>
    </location>
</feature>
<dbReference type="STRING" id="1291742.LOOC260_116710"/>
<keyword evidence="2" id="KW-0812">Transmembrane</keyword>
<keyword evidence="2" id="KW-0472">Membrane</keyword>
<dbReference type="RefSeq" id="WP_041094247.1">
    <property type="nucleotide sequence ID" value="NZ_AP014680.1"/>
</dbReference>
<sequence>MTTITEKTSLKDLIHQAIEEYSFYEDTLKFLKSNLNALENNLKSTNMKWVETDQEKIDLQGKAKQIKFLQPELNDINGRTVSMRILENIKTVINVIGISIVGLFKWNKIVGILALVVLLFLLIKFTAVTVILIIIWIGFDIGKIIMSFKNQNQDEQEHVEEVRASLSDVRQEIKNVEEKSLGYQQRATYLKQMITSQKANIDKFKSDFDQQIRRYRLALALFPATFQNNLDRLIHSYAIVADGAADNWKEASAIVRSEEHLDKIDNTLKESMSMINQSVRESTQSQMLSAIKIVSAIDENTGQIDEQTKELKKVVETQSEDLKNSFNDGIKTAIEGQTDVLKSSIGDVNEREQDIAQKVEQQGHRITNSLNFQTEINTLLSTGNSVVAMATMERLAQNHPLNEFERNLL</sequence>
<evidence type="ECO:0000313" key="4">
    <source>
        <dbReference type="Proteomes" id="UP000031620"/>
    </source>
</evidence>
<dbReference type="EMBL" id="AP014680">
    <property type="protein sequence ID" value="BAP86178.1"/>
    <property type="molecule type" value="Genomic_DNA"/>
</dbReference>
<dbReference type="Proteomes" id="UP000031620">
    <property type="component" value="Chromosome"/>
</dbReference>
<evidence type="ECO:0000313" key="3">
    <source>
        <dbReference type="EMBL" id="BAP86178.1"/>
    </source>
</evidence>
<evidence type="ECO:0000256" key="1">
    <source>
        <dbReference type="SAM" id="Coils"/>
    </source>
</evidence>
<feature type="coiled-coil region" evidence="1">
    <location>
        <begin position="152"/>
        <end position="186"/>
    </location>
</feature>
<dbReference type="KEGG" id="lho:LOOC260_116710"/>
<accession>A0A0A1GYV2</accession>